<name>A0A8S5LUI8_9CAUD</name>
<dbReference type="InterPro" id="IPR009394">
    <property type="entry name" value="MmcB-like"/>
</dbReference>
<sequence>MQRQGVAESYKMACARLLESKWQACSFEIPLFDGSKNLRADVMAIDQSLSFTIIEVKSCKADFTTDKKWPSYLGFCHRFYFCSDPKTLEKIKSEILKTEYAKHVGLIAVDPETLEAKIVKPSKARFDTQIPAEGQLLRLMIWNNRPTLP</sequence>
<dbReference type="Pfam" id="PF06319">
    <property type="entry name" value="MmcB-like"/>
    <property type="match status" value="1"/>
</dbReference>
<evidence type="ECO:0000313" key="1">
    <source>
        <dbReference type="EMBL" id="DAD73676.1"/>
    </source>
</evidence>
<organism evidence="1">
    <name type="scientific">Podoviridae sp. ctrub15</name>
    <dbReference type="NCBI Taxonomy" id="2826581"/>
    <lineage>
        <taxon>Viruses</taxon>
        <taxon>Duplodnaviria</taxon>
        <taxon>Heunggongvirae</taxon>
        <taxon>Uroviricota</taxon>
        <taxon>Caudoviricetes</taxon>
    </lineage>
</organism>
<dbReference type="EMBL" id="BK014743">
    <property type="protein sequence ID" value="DAD73676.1"/>
    <property type="molecule type" value="Genomic_DNA"/>
</dbReference>
<reference evidence="1" key="1">
    <citation type="journal article" date="2021" name="Proc. Natl. Acad. Sci. U.S.A.">
        <title>A Catalog of Tens of Thousands of Viruses from Human Metagenomes Reveals Hidden Associations with Chronic Diseases.</title>
        <authorList>
            <person name="Tisza M.J."/>
            <person name="Buck C.B."/>
        </authorList>
    </citation>
    <scope>NUCLEOTIDE SEQUENCE</scope>
    <source>
        <strain evidence="1">Ctrub15</strain>
    </source>
</reference>
<accession>A0A8S5LUI8</accession>
<protein>
    <submittedName>
        <fullName evidence="1">DNA repair protein MmcB-like</fullName>
    </submittedName>
</protein>
<proteinExistence type="predicted"/>